<dbReference type="Proteomes" id="UP000186246">
    <property type="component" value="Unassembled WGS sequence"/>
</dbReference>
<dbReference type="EMBL" id="FTOJ01000003">
    <property type="protein sequence ID" value="SIS78524.1"/>
    <property type="molecule type" value="Genomic_DNA"/>
</dbReference>
<evidence type="ECO:0000313" key="4">
    <source>
        <dbReference type="Proteomes" id="UP000238314"/>
    </source>
</evidence>
<accession>A0A1N7LXI8</accession>
<proteinExistence type="predicted"/>
<dbReference type="AlphaFoldDB" id="A0A1N7LXI8"/>
<dbReference type="EMBL" id="MUGO01000015">
    <property type="protein sequence ID" value="PQA92543.1"/>
    <property type="molecule type" value="Genomic_DNA"/>
</dbReference>
<evidence type="ECO:0000313" key="2">
    <source>
        <dbReference type="EMBL" id="SIS78524.1"/>
    </source>
</evidence>
<dbReference type="STRING" id="551459.SAMN05421796_103167"/>
<dbReference type="OrthoDB" id="1263860at2"/>
<gene>
    <name evidence="1" type="ORF">B0A70_10820</name>
    <name evidence="2" type="ORF">SAMN05421796_103167</name>
</gene>
<dbReference type="RefSeq" id="WP_076451136.1">
    <property type="nucleotide sequence ID" value="NZ_FTOJ01000003.1"/>
</dbReference>
<reference evidence="3" key="3">
    <citation type="submission" date="2017-01" db="EMBL/GenBank/DDBJ databases">
        <authorList>
            <person name="Varghese N."/>
            <person name="Submissions S."/>
        </authorList>
    </citation>
    <scope>NUCLEOTIDE SEQUENCE [LARGE SCALE GENOMIC DNA]</scope>
    <source>
        <strain evidence="3">DSM 21068</strain>
    </source>
</reference>
<evidence type="ECO:0000313" key="3">
    <source>
        <dbReference type="Proteomes" id="UP000186246"/>
    </source>
</evidence>
<sequence>MEINDLLIQELTKPSENIEKVTVKYTKKLIISGVISKLQINPFSILLSTENNKSKEDGFHTINFAEAKQISIKFYDGRISVHQDSKYTD</sequence>
<evidence type="ECO:0000313" key="1">
    <source>
        <dbReference type="EMBL" id="PQA92543.1"/>
    </source>
</evidence>
<dbReference type="Proteomes" id="UP000238314">
    <property type="component" value="Unassembled WGS sequence"/>
</dbReference>
<reference evidence="2" key="2">
    <citation type="submission" date="2017-01" db="EMBL/GenBank/DDBJ databases">
        <authorList>
            <person name="Mah S.A."/>
            <person name="Swanson W.J."/>
            <person name="Moy G.W."/>
            <person name="Vacquier V.D."/>
        </authorList>
    </citation>
    <scope>NUCLEOTIDE SEQUENCE [LARGE SCALE GENOMIC DNA]</scope>
    <source>
        <strain evidence="2">DSM 21068</strain>
    </source>
</reference>
<reference evidence="1 4" key="1">
    <citation type="submission" date="2016-11" db="EMBL/GenBank/DDBJ databases">
        <title>Whole genomes of Flavobacteriaceae.</title>
        <authorList>
            <person name="Stine C."/>
            <person name="Li C."/>
            <person name="Tadesse D."/>
        </authorList>
    </citation>
    <scope>NUCLEOTIDE SEQUENCE [LARGE SCALE GENOMIC DNA]</scope>
    <source>
        <strain evidence="1 4">DSM 21068</strain>
    </source>
</reference>
<keyword evidence="4" id="KW-1185">Reference proteome</keyword>
<organism evidence="2 3">
    <name type="scientific">Chryseobacterium piscicola</name>
    <dbReference type="NCBI Taxonomy" id="551459"/>
    <lineage>
        <taxon>Bacteria</taxon>
        <taxon>Pseudomonadati</taxon>
        <taxon>Bacteroidota</taxon>
        <taxon>Flavobacteriia</taxon>
        <taxon>Flavobacteriales</taxon>
        <taxon>Weeksellaceae</taxon>
        <taxon>Chryseobacterium group</taxon>
        <taxon>Chryseobacterium</taxon>
    </lineage>
</organism>
<protein>
    <submittedName>
        <fullName evidence="2">Uncharacterized protein</fullName>
    </submittedName>
</protein>
<name>A0A1N7LXI8_9FLAO</name>